<organism evidence="1 2">
    <name type="scientific">Chenopodium quinoa</name>
    <name type="common">Quinoa</name>
    <dbReference type="NCBI Taxonomy" id="63459"/>
    <lineage>
        <taxon>Eukaryota</taxon>
        <taxon>Viridiplantae</taxon>
        <taxon>Streptophyta</taxon>
        <taxon>Embryophyta</taxon>
        <taxon>Tracheophyta</taxon>
        <taxon>Spermatophyta</taxon>
        <taxon>Magnoliopsida</taxon>
        <taxon>eudicotyledons</taxon>
        <taxon>Gunneridae</taxon>
        <taxon>Pentapetalae</taxon>
        <taxon>Caryophyllales</taxon>
        <taxon>Chenopodiaceae</taxon>
        <taxon>Chenopodioideae</taxon>
        <taxon>Atripliceae</taxon>
        <taxon>Chenopodium</taxon>
    </lineage>
</organism>
<reference evidence="1" key="1">
    <citation type="journal article" date="2017" name="Nature">
        <title>The genome of Chenopodium quinoa.</title>
        <authorList>
            <person name="Jarvis D.E."/>
            <person name="Ho Y.S."/>
            <person name="Lightfoot D.J."/>
            <person name="Schmoeckel S.M."/>
            <person name="Li B."/>
            <person name="Borm T.J.A."/>
            <person name="Ohyanagi H."/>
            <person name="Mineta K."/>
            <person name="Michell C.T."/>
            <person name="Saber N."/>
            <person name="Kharbatia N.M."/>
            <person name="Rupper R.R."/>
            <person name="Sharp A.R."/>
            <person name="Dally N."/>
            <person name="Boughton B.A."/>
            <person name="Woo Y.H."/>
            <person name="Gao G."/>
            <person name="Schijlen E.G.W.M."/>
            <person name="Guo X."/>
            <person name="Momin A.A."/>
            <person name="Negrao S."/>
            <person name="Al-Babili S."/>
            <person name="Gehring C."/>
            <person name="Roessner U."/>
            <person name="Jung C."/>
            <person name="Murphy K."/>
            <person name="Arold S.T."/>
            <person name="Gojobori T."/>
            <person name="van der Linden C.G."/>
            <person name="van Loo E.N."/>
            <person name="Jellen E.N."/>
            <person name="Maughan P.J."/>
            <person name="Tester M."/>
        </authorList>
    </citation>
    <scope>NUCLEOTIDE SEQUENCE [LARGE SCALE GENOMIC DNA]</scope>
    <source>
        <strain evidence="1">cv. PI 614886</strain>
    </source>
</reference>
<name>A0A803MM87_CHEQI</name>
<protein>
    <submittedName>
        <fullName evidence="1">Uncharacterized protein</fullName>
    </submittedName>
</protein>
<evidence type="ECO:0000313" key="1">
    <source>
        <dbReference type="EnsemblPlants" id="AUR62032049-RA:cds"/>
    </source>
</evidence>
<dbReference type="Proteomes" id="UP000596660">
    <property type="component" value="Unplaced"/>
</dbReference>
<accession>A0A803MM87</accession>
<keyword evidence="2" id="KW-1185">Reference proteome</keyword>
<dbReference type="OMA" id="LQNENIM"/>
<dbReference type="AlphaFoldDB" id="A0A803MM87"/>
<dbReference type="Gramene" id="AUR62032049-RA">
    <property type="protein sequence ID" value="AUR62032049-RA:cds"/>
    <property type="gene ID" value="AUR62032049"/>
</dbReference>
<dbReference type="EnsemblPlants" id="AUR62032049-RA">
    <property type="protein sequence ID" value="AUR62032049-RA:cds"/>
    <property type="gene ID" value="AUR62032049"/>
</dbReference>
<proteinExistence type="predicted"/>
<reference evidence="1" key="2">
    <citation type="submission" date="2021-03" db="UniProtKB">
        <authorList>
            <consortium name="EnsemblPlants"/>
        </authorList>
    </citation>
    <scope>IDENTIFICATION</scope>
</reference>
<evidence type="ECO:0000313" key="2">
    <source>
        <dbReference type="Proteomes" id="UP000596660"/>
    </source>
</evidence>
<sequence>MDMEQYKYEEYSYLPGYKNGKFDDEIEVKFNEFRQLHEKEIGEKRVDNLTLEEAYVKVLGQCFSYARGLGKGHPLLAKDGKIGRDELEHNVEQLQNENIMRAELLEGKKKQELNLG</sequence>